<reference evidence="1" key="1">
    <citation type="submission" date="2011-04" db="EMBL/GenBank/DDBJ databases">
        <title>Evolution of plant cell wall degrading machinery underlies the functional diversity of forest fungi.</title>
        <authorList>
            <consortium name="US DOE Joint Genome Institute (JGI-PGF)"/>
            <person name="Eastwood D.C."/>
            <person name="Floudas D."/>
            <person name="Binder M."/>
            <person name="Majcherczyk A."/>
            <person name="Schneider P."/>
            <person name="Aerts A."/>
            <person name="Asiegbu F.O."/>
            <person name="Baker S.E."/>
            <person name="Barry K."/>
            <person name="Bendiksby M."/>
            <person name="Blumentritt M."/>
            <person name="Coutinho P.M."/>
            <person name="Cullen D."/>
            <person name="Cullen D."/>
            <person name="Gathman A."/>
            <person name="Goodell B."/>
            <person name="Henrissat B."/>
            <person name="Ihrmark K."/>
            <person name="Kauserud H."/>
            <person name="Kohler A."/>
            <person name="LaButti K."/>
            <person name="Lapidus A."/>
            <person name="Lavin J.L."/>
            <person name="Lee Y.-H."/>
            <person name="Lindquist E."/>
            <person name="Lilly W."/>
            <person name="Lucas S."/>
            <person name="Morin E."/>
            <person name="Murat C."/>
            <person name="Oguiza J.A."/>
            <person name="Park J."/>
            <person name="Pisabarro A.G."/>
            <person name="Riley R."/>
            <person name="Rosling A."/>
            <person name="Salamov A."/>
            <person name="Schmidt O."/>
            <person name="Schmutz J."/>
            <person name="Skrede I."/>
            <person name="Stenlid J."/>
            <person name="Wiebenga A."/>
            <person name="Xie X."/>
            <person name="Kues U."/>
            <person name="Hibbett D.S."/>
            <person name="Hoffmeister D."/>
            <person name="Hogberg N."/>
            <person name="Martin F."/>
            <person name="Grigoriev I.V."/>
            <person name="Watkinson S.C."/>
        </authorList>
    </citation>
    <scope>NUCLEOTIDE SEQUENCE</scope>
    <source>
        <strain evidence="1">S7.9</strain>
    </source>
</reference>
<accession>F8NLE7</accession>
<dbReference type="OrthoDB" id="3268478at2759"/>
<dbReference type="KEGG" id="sla:SERLADRAFT_459134"/>
<proteinExistence type="predicted"/>
<sequence>MSSLTTSSSASGQQWCWEQVPMRREPIEHYDLPGNVAGWPVAVPPHKQIDVMVIHEAVVSSVKDAWRFLLQNGKALAEEGEIMPEELILVTRAGTHQDFYVKDFRFKPFGVHQHGFHPHQANSFHHQQMQGFQQPSYAF</sequence>
<dbReference type="HOGENOM" id="CLU_113807_0_0_1"/>
<dbReference type="RefSeq" id="XP_007314763.1">
    <property type="nucleotide sequence ID" value="XM_007314701.1"/>
</dbReference>
<gene>
    <name evidence="1" type="ORF">SERLADRAFT_459134</name>
</gene>
<evidence type="ECO:0000313" key="1">
    <source>
        <dbReference type="EMBL" id="EGO28564.1"/>
    </source>
</evidence>
<protein>
    <submittedName>
        <fullName evidence="1">Uncharacterized protein</fullName>
    </submittedName>
</protein>
<dbReference type="GeneID" id="18817839"/>
<feature type="non-terminal residue" evidence="1">
    <location>
        <position position="139"/>
    </location>
</feature>
<dbReference type="EMBL" id="GL945430">
    <property type="protein sequence ID" value="EGO28564.1"/>
    <property type="molecule type" value="Genomic_DNA"/>
</dbReference>
<name>F8NLE7_SERL9</name>
<organism>
    <name type="scientific">Serpula lacrymans var. lacrymans (strain S7.9)</name>
    <name type="common">Dry rot fungus</name>
    <dbReference type="NCBI Taxonomy" id="578457"/>
    <lineage>
        <taxon>Eukaryota</taxon>
        <taxon>Fungi</taxon>
        <taxon>Dikarya</taxon>
        <taxon>Basidiomycota</taxon>
        <taxon>Agaricomycotina</taxon>
        <taxon>Agaricomycetes</taxon>
        <taxon>Agaricomycetidae</taxon>
        <taxon>Boletales</taxon>
        <taxon>Coniophorineae</taxon>
        <taxon>Serpulaceae</taxon>
        <taxon>Serpula</taxon>
    </lineage>
</organism>
<dbReference type="Proteomes" id="UP000008064">
    <property type="component" value="Unassembled WGS sequence"/>
</dbReference>
<dbReference type="AlphaFoldDB" id="F8NLE7"/>